<reference evidence="2" key="1">
    <citation type="submission" date="2015-11" db="EMBL/GenBank/DDBJ databases">
        <authorList>
            <person name="Varghese N."/>
        </authorList>
    </citation>
    <scope>NUCLEOTIDE SEQUENCE [LARGE SCALE GENOMIC DNA]</scope>
    <source>
        <strain evidence="2">DSM 45899</strain>
    </source>
</reference>
<dbReference type="InterPro" id="IPR001345">
    <property type="entry name" value="PG/BPGM_mutase_AS"/>
</dbReference>
<sequence length="229" mass="23759">MRLMLLRHGQTPSNVAGALDTGLPGAGLTALGHAQARALPDALSGEPISAIYTSLLVRTQLTAAPLANACGLLAKVEQGIEEIAAGDLELRSDREAVTTYLDVISDWIHGDLDRTMPGGYDGRRFVAGYDTAVTSIAAAHDDHDTVLLVSHGAAIRAWVGIRVGGVGSVEDRWLSNTGMVTIEGDPAAGWNLVQWHGEPLGASAAPEVAAQDVTGAPVREAVAENRTAG</sequence>
<dbReference type="AlphaFoldDB" id="A0A0S4QJS4"/>
<name>A0A0S4QJS4_9ACTN</name>
<dbReference type="Proteomes" id="UP000198802">
    <property type="component" value="Unassembled WGS sequence"/>
</dbReference>
<dbReference type="RefSeq" id="WP_091273195.1">
    <property type="nucleotide sequence ID" value="NZ_FAOZ01000004.1"/>
</dbReference>
<protein>
    <submittedName>
        <fullName evidence="1">Probable phosphoglycerate mutase</fullName>
    </submittedName>
</protein>
<dbReference type="Gene3D" id="3.40.50.1240">
    <property type="entry name" value="Phosphoglycerate mutase-like"/>
    <property type="match status" value="1"/>
</dbReference>
<dbReference type="Pfam" id="PF00300">
    <property type="entry name" value="His_Phos_1"/>
    <property type="match status" value="1"/>
</dbReference>
<proteinExistence type="predicted"/>
<dbReference type="PANTHER" id="PTHR48100">
    <property type="entry name" value="BROAD-SPECIFICITY PHOSPHATASE YOR283W-RELATED"/>
    <property type="match status" value="1"/>
</dbReference>
<dbReference type="PROSITE" id="PS00175">
    <property type="entry name" value="PG_MUTASE"/>
    <property type="match status" value="1"/>
</dbReference>
<dbReference type="GO" id="GO:0016791">
    <property type="term" value="F:phosphatase activity"/>
    <property type="evidence" value="ECO:0007669"/>
    <property type="project" value="TreeGrafter"/>
</dbReference>
<dbReference type="InterPro" id="IPR013078">
    <property type="entry name" value="His_Pase_superF_clade-1"/>
</dbReference>
<organism evidence="1 2">
    <name type="scientific">Parafrankia irregularis</name>
    <dbReference type="NCBI Taxonomy" id="795642"/>
    <lineage>
        <taxon>Bacteria</taxon>
        <taxon>Bacillati</taxon>
        <taxon>Actinomycetota</taxon>
        <taxon>Actinomycetes</taxon>
        <taxon>Frankiales</taxon>
        <taxon>Frankiaceae</taxon>
        <taxon>Parafrankia</taxon>
    </lineage>
</organism>
<keyword evidence="2" id="KW-1185">Reference proteome</keyword>
<dbReference type="SUPFAM" id="SSF53254">
    <property type="entry name" value="Phosphoglycerate mutase-like"/>
    <property type="match status" value="1"/>
</dbReference>
<evidence type="ECO:0000313" key="2">
    <source>
        <dbReference type="Proteomes" id="UP000198802"/>
    </source>
</evidence>
<dbReference type="PANTHER" id="PTHR48100:SF58">
    <property type="entry name" value="PE-PGRS FAMILY PROTEIN PE_PGRS11"/>
    <property type="match status" value="1"/>
</dbReference>
<dbReference type="CDD" id="cd07067">
    <property type="entry name" value="HP_PGM_like"/>
    <property type="match status" value="1"/>
</dbReference>
<gene>
    <name evidence="1" type="ORF">Ga0074812_104145</name>
</gene>
<dbReference type="EMBL" id="FAOZ01000004">
    <property type="protein sequence ID" value="CUU55064.1"/>
    <property type="molecule type" value="Genomic_DNA"/>
</dbReference>
<dbReference type="InterPro" id="IPR050275">
    <property type="entry name" value="PGM_Phosphatase"/>
</dbReference>
<dbReference type="InterPro" id="IPR029033">
    <property type="entry name" value="His_PPase_superfam"/>
</dbReference>
<evidence type="ECO:0000313" key="1">
    <source>
        <dbReference type="EMBL" id="CUU55064.1"/>
    </source>
</evidence>
<accession>A0A0S4QJS4</accession>
<dbReference type="GO" id="GO:0005737">
    <property type="term" value="C:cytoplasm"/>
    <property type="evidence" value="ECO:0007669"/>
    <property type="project" value="TreeGrafter"/>
</dbReference>
<dbReference type="SMART" id="SM00855">
    <property type="entry name" value="PGAM"/>
    <property type="match status" value="1"/>
</dbReference>